<proteinExistence type="predicted"/>
<organism evidence="2 3">
    <name type="scientific">Glossina austeni</name>
    <name type="common">Savannah tsetse fly</name>
    <dbReference type="NCBI Taxonomy" id="7395"/>
    <lineage>
        <taxon>Eukaryota</taxon>
        <taxon>Metazoa</taxon>
        <taxon>Ecdysozoa</taxon>
        <taxon>Arthropoda</taxon>
        <taxon>Hexapoda</taxon>
        <taxon>Insecta</taxon>
        <taxon>Pterygota</taxon>
        <taxon>Neoptera</taxon>
        <taxon>Endopterygota</taxon>
        <taxon>Diptera</taxon>
        <taxon>Brachycera</taxon>
        <taxon>Muscomorpha</taxon>
        <taxon>Hippoboscoidea</taxon>
        <taxon>Glossinidae</taxon>
        <taxon>Glossina</taxon>
    </lineage>
</organism>
<evidence type="ECO:0000259" key="1">
    <source>
        <dbReference type="Pfam" id="PF22589"/>
    </source>
</evidence>
<evidence type="ECO:0000313" key="3">
    <source>
        <dbReference type="Proteomes" id="UP000078200"/>
    </source>
</evidence>
<evidence type="ECO:0000313" key="2">
    <source>
        <dbReference type="EnsemblMetazoa" id="GAUT038404-PA"/>
    </source>
</evidence>
<accession>A0A1A9VIC7</accession>
<dbReference type="InterPro" id="IPR054323">
    <property type="entry name" value="SPMIP1_C"/>
</dbReference>
<name>A0A1A9VIC7_GLOAU</name>
<reference evidence="2" key="1">
    <citation type="submission" date="2020-05" db="UniProtKB">
        <authorList>
            <consortium name="EnsemblMetazoa"/>
        </authorList>
    </citation>
    <scope>IDENTIFICATION</scope>
    <source>
        <strain evidence="2">TTRI</strain>
    </source>
</reference>
<feature type="domain" description="Sperm microtubule inner protein 1 C-terminal" evidence="1">
    <location>
        <begin position="220"/>
        <end position="269"/>
    </location>
</feature>
<dbReference type="Proteomes" id="UP000078200">
    <property type="component" value="Unassembled WGS sequence"/>
</dbReference>
<dbReference type="Pfam" id="PF22589">
    <property type="entry name" value="SPMIP1"/>
    <property type="match status" value="1"/>
</dbReference>
<dbReference type="EnsemblMetazoa" id="GAUT038404-RA">
    <property type="protein sequence ID" value="GAUT038404-PA"/>
    <property type="gene ID" value="GAUT038404"/>
</dbReference>
<sequence>MNTKLNRAKISQTDKFHNPRLNISNREKLKSITFQEGTTSNRLIKPTSKSLQELGKKSTSGCTRNVNKSTETELVAKENSDDTADTANSKSMSLLGTKANNISKTTKSEILTLNKKNPFNSNTGTSRSSISSNRIKSALVLQKPKLTQKPDSLSFLSIHSAKESGEYSKRIKRTAAKPTPTWKSPFKSFITKGVRTRNAGANVNGFAYDLSRDESKFVGAYKSPMKPASEAERELLRNGQRVTYLNNRYEYTPDRKYNYPEATSWRIGWFH</sequence>
<dbReference type="VEuPathDB" id="VectorBase:GAUT038404"/>
<dbReference type="AlphaFoldDB" id="A0A1A9VIC7"/>
<protein>
    <recommendedName>
        <fullName evidence="1">Sperm microtubule inner protein 1 C-terminal domain-containing protein</fullName>
    </recommendedName>
</protein>
<keyword evidence="3" id="KW-1185">Reference proteome</keyword>